<evidence type="ECO:0000256" key="3">
    <source>
        <dbReference type="ARBA" id="ARBA00022670"/>
    </source>
</evidence>
<dbReference type="GO" id="GO:0006508">
    <property type="term" value="P:proteolysis"/>
    <property type="evidence" value="ECO:0007669"/>
    <property type="project" value="UniProtKB-KW"/>
</dbReference>
<evidence type="ECO:0000256" key="12">
    <source>
        <dbReference type="SAM" id="Phobius"/>
    </source>
</evidence>
<sequence>MKKEILFGILAGFLSFLVYLGYDITPVIILGALGFMLYIVMQKKGLLKLDSYQKVIQNKAFHFEDIGGQETAKQELKEALEFLIKADKVNRMGIRPLKGILLTGPPGTGKTLLARAAAGYSDAVFLATSGSEFIEMYAGVGAQRVRGLFQSAREMAKKQKKNRAIIFIDEIDVLGGKRGSHSSHLEYDQTLNQLLVEMDGLGYDQEVQILLIAATNRPDLLDPALLRPGRFDRQVKVDLPDKEGRLAILKLHCRNKPLADDVCIEEIANGTFGFSGAHLENVTNEAAILALRDKSPFIKQTHLREAVDKVILGEKLGNRASSTTLHRVAIHEAGHALMSEFLKPGSVDQVTVTSRGNALGYVRHTQEEDEPLYTKTALENQIMILLAGALSEEIHLGEKSTGATNDFQRALELTQKIVSSGLSRLGVVSPDHLPENEFYQVCQEILRQQENNVLEILNENKEMILCIVKHLKEKEKISGTELRSLIQQGTKSTAMSA</sequence>
<keyword evidence="5 11" id="KW-0547">Nucleotide-binding</keyword>
<evidence type="ECO:0000256" key="7">
    <source>
        <dbReference type="ARBA" id="ARBA00022833"/>
    </source>
</evidence>
<dbReference type="InterPro" id="IPR003959">
    <property type="entry name" value="ATPase_AAA_core"/>
</dbReference>
<accession>A0A7G6E0U4</accession>
<comment type="similarity">
    <text evidence="2">In the C-terminal section; belongs to the peptidase M41 family.</text>
</comment>
<dbReference type="Proteomes" id="UP000515847">
    <property type="component" value="Chromosome"/>
</dbReference>
<keyword evidence="7" id="KW-0862">Zinc</keyword>
<dbReference type="GO" id="GO:0005886">
    <property type="term" value="C:plasma membrane"/>
    <property type="evidence" value="ECO:0007669"/>
    <property type="project" value="TreeGrafter"/>
</dbReference>
<keyword evidence="4" id="KW-0479">Metal-binding</keyword>
<dbReference type="GO" id="GO:0004176">
    <property type="term" value="F:ATP-dependent peptidase activity"/>
    <property type="evidence" value="ECO:0007669"/>
    <property type="project" value="InterPro"/>
</dbReference>
<dbReference type="SUPFAM" id="SSF52540">
    <property type="entry name" value="P-loop containing nucleoside triphosphate hydrolases"/>
    <property type="match status" value="1"/>
</dbReference>
<keyword evidence="12" id="KW-0812">Transmembrane</keyword>
<evidence type="ECO:0000313" key="14">
    <source>
        <dbReference type="EMBL" id="QNB45698.1"/>
    </source>
</evidence>
<evidence type="ECO:0000256" key="8">
    <source>
        <dbReference type="ARBA" id="ARBA00022840"/>
    </source>
</evidence>
<dbReference type="Pfam" id="PF00004">
    <property type="entry name" value="AAA"/>
    <property type="match status" value="1"/>
</dbReference>
<evidence type="ECO:0000256" key="1">
    <source>
        <dbReference type="ARBA" id="ARBA00001947"/>
    </source>
</evidence>
<evidence type="ECO:0000256" key="9">
    <source>
        <dbReference type="ARBA" id="ARBA00023049"/>
    </source>
</evidence>
<dbReference type="OrthoDB" id="9809379at2"/>
<keyword evidence="8 11" id="KW-0067">ATP-binding</keyword>
<dbReference type="FunFam" id="3.40.50.300:FF:001025">
    <property type="entry name" value="ATPase family, AAA domain-containing 2B"/>
    <property type="match status" value="1"/>
</dbReference>
<keyword evidence="9" id="KW-0482">Metalloprotease</keyword>
<dbReference type="PANTHER" id="PTHR23076:SF97">
    <property type="entry name" value="ATP-DEPENDENT ZINC METALLOPROTEASE YME1L1"/>
    <property type="match status" value="1"/>
</dbReference>
<keyword evidence="10" id="KW-0175">Coiled coil</keyword>
<evidence type="ECO:0000313" key="15">
    <source>
        <dbReference type="Proteomes" id="UP000515847"/>
    </source>
</evidence>
<dbReference type="InterPro" id="IPR003593">
    <property type="entry name" value="AAA+_ATPase"/>
</dbReference>
<gene>
    <name evidence="14" type="ORF">BR63_04860</name>
</gene>
<dbReference type="Gene3D" id="1.10.8.60">
    <property type="match status" value="1"/>
</dbReference>
<dbReference type="SUPFAM" id="SSF140990">
    <property type="entry name" value="FtsH protease domain-like"/>
    <property type="match status" value="1"/>
</dbReference>
<dbReference type="KEGG" id="tfr:BR63_04860"/>
<evidence type="ECO:0000256" key="4">
    <source>
        <dbReference type="ARBA" id="ARBA00022723"/>
    </source>
</evidence>
<dbReference type="AlphaFoldDB" id="A0A7G6E0U4"/>
<evidence type="ECO:0000256" key="5">
    <source>
        <dbReference type="ARBA" id="ARBA00022741"/>
    </source>
</evidence>
<evidence type="ECO:0000256" key="11">
    <source>
        <dbReference type="RuleBase" id="RU003651"/>
    </source>
</evidence>
<dbReference type="FunFam" id="1.10.8.60:FF:000001">
    <property type="entry name" value="ATP-dependent zinc metalloprotease FtsH"/>
    <property type="match status" value="1"/>
</dbReference>
<protein>
    <submittedName>
        <fullName evidence="14">AAA family ATPase</fullName>
    </submittedName>
</protein>
<keyword evidence="3" id="KW-0645">Protease</keyword>
<evidence type="ECO:0000256" key="2">
    <source>
        <dbReference type="ARBA" id="ARBA00010044"/>
    </source>
</evidence>
<dbReference type="InterPro" id="IPR027417">
    <property type="entry name" value="P-loop_NTPase"/>
</dbReference>
<dbReference type="RefSeq" id="WP_034419801.1">
    <property type="nucleotide sequence ID" value="NZ_CP045798.1"/>
</dbReference>
<evidence type="ECO:0000256" key="6">
    <source>
        <dbReference type="ARBA" id="ARBA00022801"/>
    </source>
</evidence>
<proteinExistence type="inferred from homology"/>
<keyword evidence="12" id="KW-1133">Transmembrane helix</keyword>
<dbReference type="Gene3D" id="1.20.58.760">
    <property type="entry name" value="Peptidase M41"/>
    <property type="match status" value="1"/>
</dbReference>
<name>A0A7G6E0U4_THEFR</name>
<evidence type="ECO:0000256" key="10">
    <source>
        <dbReference type="ARBA" id="ARBA00023054"/>
    </source>
</evidence>
<dbReference type="EMBL" id="CP045798">
    <property type="protein sequence ID" value="QNB45698.1"/>
    <property type="molecule type" value="Genomic_DNA"/>
</dbReference>
<dbReference type="GO" id="GO:0004222">
    <property type="term" value="F:metalloendopeptidase activity"/>
    <property type="evidence" value="ECO:0007669"/>
    <property type="project" value="InterPro"/>
</dbReference>
<reference evidence="14 15" key="1">
    <citation type="journal article" date="2019" name="Front. Microbiol.">
        <title>Thermoanaerosceptrum fracticalcis gen. nov. sp. nov., a Novel Fumarate-Fermenting Microorganism From a Deep Fractured Carbonate Aquifer of the US Great Basin.</title>
        <authorList>
            <person name="Hamilton-Brehm S.D."/>
            <person name="Stewart L.E."/>
            <person name="Zavarin M."/>
            <person name="Caldwell M."/>
            <person name="Lawson P.A."/>
            <person name="Onstott T.C."/>
            <person name="Grzymski J."/>
            <person name="Neveux I."/>
            <person name="Lollar B.S."/>
            <person name="Russell C.E."/>
            <person name="Moser D.P."/>
        </authorList>
    </citation>
    <scope>NUCLEOTIDE SEQUENCE [LARGE SCALE GENOMIC DNA]</scope>
    <source>
        <strain evidence="14 15">DRI-13</strain>
    </source>
</reference>
<comment type="similarity">
    <text evidence="11">Belongs to the AAA ATPase family.</text>
</comment>
<keyword evidence="12" id="KW-0472">Membrane</keyword>
<keyword evidence="15" id="KW-1185">Reference proteome</keyword>
<feature type="transmembrane region" description="Helical" evidence="12">
    <location>
        <begin position="6"/>
        <end position="39"/>
    </location>
</feature>
<organism evidence="14 15">
    <name type="scientific">Thermanaerosceptrum fracticalcis</name>
    <dbReference type="NCBI Taxonomy" id="1712410"/>
    <lineage>
        <taxon>Bacteria</taxon>
        <taxon>Bacillati</taxon>
        <taxon>Bacillota</taxon>
        <taxon>Clostridia</taxon>
        <taxon>Eubacteriales</taxon>
        <taxon>Peptococcaceae</taxon>
        <taxon>Thermanaerosceptrum</taxon>
    </lineage>
</organism>
<dbReference type="GO" id="GO:0005524">
    <property type="term" value="F:ATP binding"/>
    <property type="evidence" value="ECO:0007669"/>
    <property type="project" value="UniProtKB-KW"/>
</dbReference>
<keyword evidence="6" id="KW-0378">Hydrolase</keyword>
<dbReference type="PANTHER" id="PTHR23076">
    <property type="entry name" value="METALLOPROTEASE M41 FTSH"/>
    <property type="match status" value="1"/>
</dbReference>
<dbReference type="PROSITE" id="PS00674">
    <property type="entry name" value="AAA"/>
    <property type="match status" value="1"/>
</dbReference>
<dbReference type="InterPro" id="IPR000642">
    <property type="entry name" value="Peptidase_M41"/>
</dbReference>
<dbReference type="Pfam" id="PF17862">
    <property type="entry name" value="AAA_lid_3"/>
    <property type="match status" value="1"/>
</dbReference>
<dbReference type="InterPro" id="IPR037219">
    <property type="entry name" value="Peptidase_M41-like"/>
</dbReference>
<dbReference type="InterPro" id="IPR003960">
    <property type="entry name" value="ATPase_AAA_CS"/>
</dbReference>
<dbReference type="GO" id="GO:0016887">
    <property type="term" value="F:ATP hydrolysis activity"/>
    <property type="evidence" value="ECO:0007669"/>
    <property type="project" value="InterPro"/>
</dbReference>
<dbReference type="InterPro" id="IPR041569">
    <property type="entry name" value="AAA_lid_3"/>
</dbReference>
<dbReference type="SMART" id="SM00382">
    <property type="entry name" value="AAA"/>
    <property type="match status" value="1"/>
</dbReference>
<dbReference type="GO" id="GO:0046872">
    <property type="term" value="F:metal ion binding"/>
    <property type="evidence" value="ECO:0007669"/>
    <property type="project" value="UniProtKB-KW"/>
</dbReference>
<dbReference type="CDD" id="cd19501">
    <property type="entry name" value="RecA-like_FtsH"/>
    <property type="match status" value="1"/>
</dbReference>
<evidence type="ECO:0000259" key="13">
    <source>
        <dbReference type="SMART" id="SM00382"/>
    </source>
</evidence>
<dbReference type="Gene3D" id="3.40.50.300">
    <property type="entry name" value="P-loop containing nucleotide triphosphate hydrolases"/>
    <property type="match status" value="1"/>
</dbReference>
<comment type="cofactor">
    <cofactor evidence="1">
        <name>Zn(2+)</name>
        <dbReference type="ChEBI" id="CHEBI:29105"/>
    </cofactor>
</comment>
<feature type="domain" description="AAA+ ATPase" evidence="13">
    <location>
        <begin position="96"/>
        <end position="241"/>
    </location>
</feature>
<dbReference type="Pfam" id="PF01434">
    <property type="entry name" value="Peptidase_M41"/>
    <property type="match status" value="1"/>
</dbReference>
<dbReference type="GO" id="GO:0030163">
    <property type="term" value="P:protein catabolic process"/>
    <property type="evidence" value="ECO:0007669"/>
    <property type="project" value="TreeGrafter"/>
</dbReference>